<feature type="region of interest" description="Disordered" evidence="6">
    <location>
        <begin position="19"/>
        <end position="42"/>
    </location>
</feature>
<evidence type="ECO:0000313" key="9">
    <source>
        <dbReference type="EnsemblFungi" id="EJT68200"/>
    </source>
</evidence>
<evidence type="ECO:0000313" key="10">
    <source>
        <dbReference type="Proteomes" id="UP000006039"/>
    </source>
</evidence>
<reference evidence="9" key="4">
    <citation type="journal article" date="2015" name="G3 (Bethesda)">
        <title>Genome sequences of three phytopathogenic species of the Magnaporthaceae family of fungi.</title>
        <authorList>
            <person name="Okagaki L.H."/>
            <person name="Nunes C.C."/>
            <person name="Sailsbery J."/>
            <person name="Clay B."/>
            <person name="Brown D."/>
            <person name="John T."/>
            <person name="Oh Y."/>
            <person name="Young N."/>
            <person name="Fitzgerald M."/>
            <person name="Haas B.J."/>
            <person name="Zeng Q."/>
            <person name="Young S."/>
            <person name="Adiconis X."/>
            <person name="Fan L."/>
            <person name="Levin J.Z."/>
            <person name="Mitchell T.K."/>
            <person name="Okubara P.A."/>
            <person name="Farman M.L."/>
            <person name="Kohn L.M."/>
            <person name="Birren B."/>
            <person name="Ma L.-J."/>
            <person name="Dean R.A."/>
        </authorList>
    </citation>
    <scope>NUCLEOTIDE SEQUENCE</scope>
    <source>
        <strain evidence="9">R3-111a-1</strain>
    </source>
</reference>
<dbReference type="InterPro" id="IPR049326">
    <property type="entry name" value="Rhodopsin_dom_fungi"/>
</dbReference>
<dbReference type="VEuPathDB" id="FungiDB:GGTG_14221"/>
<dbReference type="AlphaFoldDB" id="J3PKZ4"/>
<dbReference type="InterPro" id="IPR052337">
    <property type="entry name" value="SAT4-like"/>
</dbReference>
<feature type="compositionally biased region" description="Gly residues" evidence="6">
    <location>
        <begin position="268"/>
        <end position="282"/>
    </location>
</feature>
<keyword evidence="3" id="KW-1133">Transmembrane helix</keyword>
<evidence type="ECO:0000259" key="7">
    <source>
        <dbReference type="Pfam" id="PF20684"/>
    </source>
</evidence>
<evidence type="ECO:0000256" key="1">
    <source>
        <dbReference type="ARBA" id="ARBA00004141"/>
    </source>
</evidence>
<name>J3PKZ4_GAET3</name>
<dbReference type="HOGENOM" id="CLU_678003_0_0_1"/>
<evidence type="ECO:0000256" key="3">
    <source>
        <dbReference type="ARBA" id="ARBA00022989"/>
    </source>
</evidence>
<dbReference type="EMBL" id="GL385577">
    <property type="protein sequence ID" value="EJT68200.1"/>
    <property type="molecule type" value="Genomic_DNA"/>
</dbReference>
<dbReference type="STRING" id="644352.J3PKZ4"/>
<evidence type="ECO:0000256" key="4">
    <source>
        <dbReference type="ARBA" id="ARBA00023136"/>
    </source>
</evidence>
<dbReference type="RefSeq" id="XP_009230412.1">
    <property type="nucleotide sequence ID" value="XM_009232148.1"/>
</dbReference>
<feature type="compositionally biased region" description="Basic residues" evidence="6">
    <location>
        <begin position="256"/>
        <end position="266"/>
    </location>
</feature>
<feature type="region of interest" description="Disordered" evidence="6">
    <location>
        <begin position="248"/>
        <end position="305"/>
    </location>
</feature>
<reference evidence="9" key="5">
    <citation type="submission" date="2018-04" db="UniProtKB">
        <authorList>
            <consortium name="EnsemblFungi"/>
        </authorList>
    </citation>
    <scope>IDENTIFICATION</scope>
    <source>
        <strain evidence="9">R3-111a-1</strain>
    </source>
</reference>
<gene>
    <name evidence="9" type="primary">20354679</name>
    <name evidence="8" type="ORF">GGTG_14221</name>
</gene>
<evidence type="ECO:0000256" key="5">
    <source>
        <dbReference type="ARBA" id="ARBA00038359"/>
    </source>
</evidence>
<keyword evidence="4" id="KW-0472">Membrane</keyword>
<dbReference type="GO" id="GO:0016020">
    <property type="term" value="C:membrane"/>
    <property type="evidence" value="ECO:0007669"/>
    <property type="project" value="UniProtKB-SubCell"/>
</dbReference>
<dbReference type="PANTHER" id="PTHR33048">
    <property type="entry name" value="PTH11-LIKE INTEGRAL MEMBRANE PROTEIN (AFU_ORTHOLOGUE AFUA_5G11245)"/>
    <property type="match status" value="1"/>
</dbReference>
<accession>J3PKZ4</accession>
<organism evidence="8">
    <name type="scientific">Gaeumannomyces tritici (strain R3-111a-1)</name>
    <name type="common">Wheat and barley take-all root rot fungus</name>
    <name type="synonym">Gaeumannomyces graminis var. tritici</name>
    <dbReference type="NCBI Taxonomy" id="644352"/>
    <lineage>
        <taxon>Eukaryota</taxon>
        <taxon>Fungi</taxon>
        <taxon>Dikarya</taxon>
        <taxon>Ascomycota</taxon>
        <taxon>Pezizomycotina</taxon>
        <taxon>Sordariomycetes</taxon>
        <taxon>Sordariomycetidae</taxon>
        <taxon>Magnaporthales</taxon>
        <taxon>Magnaporthaceae</taxon>
        <taxon>Gaeumannomyces</taxon>
    </lineage>
</organism>
<feature type="domain" description="Rhodopsin" evidence="7">
    <location>
        <begin position="177"/>
        <end position="230"/>
    </location>
</feature>
<reference evidence="10" key="1">
    <citation type="submission" date="2010-07" db="EMBL/GenBank/DDBJ databases">
        <title>The genome sequence of Gaeumannomyces graminis var. tritici strain R3-111a-1.</title>
        <authorList>
            <consortium name="The Broad Institute Genome Sequencing Platform"/>
            <person name="Ma L.-J."/>
            <person name="Dead R."/>
            <person name="Young S."/>
            <person name="Zeng Q."/>
            <person name="Koehrsen M."/>
            <person name="Alvarado L."/>
            <person name="Berlin A."/>
            <person name="Chapman S.B."/>
            <person name="Chen Z."/>
            <person name="Freedman E."/>
            <person name="Gellesch M."/>
            <person name="Goldberg J."/>
            <person name="Griggs A."/>
            <person name="Gujja S."/>
            <person name="Heilman E.R."/>
            <person name="Heiman D."/>
            <person name="Hepburn T."/>
            <person name="Howarth C."/>
            <person name="Jen D."/>
            <person name="Larson L."/>
            <person name="Mehta T."/>
            <person name="Neiman D."/>
            <person name="Pearson M."/>
            <person name="Roberts A."/>
            <person name="Saif S."/>
            <person name="Shea T."/>
            <person name="Shenoy N."/>
            <person name="Sisk P."/>
            <person name="Stolte C."/>
            <person name="Sykes S."/>
            <person name="Walk T."/>
            <person name="White J."/>
            <person name="Yandava C."/>
            <person name="Haas B."/>
            <person name="Nusbaum C."/>
            <person name="Birren B."/>
        </authorList>
    </citation>
    <scope>NUCLEOTIDE SEQUENCE [LARGE SCALE GENOMIC DNA]</scope>
    <source>
        <strain evidence="10">R3-111a-1</strain>
    </source>
</reference>
<dbReference type="PANTHER" id="PTHR33048:SF47">
    <property type="entry name" value="INTEGRAL MEMBRANE PROTEIN-RELATED"/>
    <property type="match status" value="1"/>
</dbReference>
<comment type="subcellular location">
    <subcellularLocation>
        <location evidence="1">Membrane</location>
        <topology evidence="1">Multi-pass membrane protein</topology>
    </subcellularLocation>
</comment>
<evidence type="ECO:0000313" key="8">
    <source>
        <dbReference type="EMBL" id="EJT68200.1"/>
    </source>
</evidence>
<keyword evidence="2" id="KW-0812">Transmembrane</keyword>
<sequence>MSVMHAPKASDAHACLRKQARPHAQAGNAPGATPGELRYADSPKRIGMDDAVAALLWRRKRSPPCWAGTSRSTELKAHRRRSGSSPAVAQDATRVRISIATFAVLLRVAGRSAEQARTSRGVVNFWWDDALLLATYALFQCKPLEYFWMGWDGIHQGACINRKAVPLVHALLGRYNATIVSCLRIPSLAKDIENSYSLTWNQTDALMWTMIEMTTGVVCACMPGHGALFSRLIRRTRALFGIATSTAGTRTAGSHSRSKGHSRARSRGGLGGLSGGTRGTGAGSAYMSRGTQSSMAGGGRGRGETVAKTDVTVREGGVGDGHVEPWGSTAAREDVVAAGPASQGGVAGRQVPRRCTAPIDLWQVANLFIIKVLTRILASGGISAENYPQRRKEIPAVEGRCIQETG</sequence>
<reference evidence="8" key="3">
    <citation type="submission" date="2010-09" db="EMBL/GenBank/DDBJ databases">
        <title>Annotation of Gaeumannomyces graminis var. tritici R3-111a-1.</title>
        <authorList>
            <consortium name="The Broad Institute Genome Sequencing Platform"/>
            <person name="Ma L.-J."/>
            <person name="Dead R."/>
            <person name="Young S.K."/>
            <person name="Zeng Q."/>
            <person name="Gargeya S."/>
            <person name="Fitzgerald M."/>
            <person name="Haas B."/>
            <person name="Abouelleil A."/>
            <person name="Alvarado L."/>
            <person name="Arachchi H.M."/>
            <person name="Berlin A."/>
            <person name="Brown A."/>
            <person name="Chapman S.B."/>
            <person name="Chen Z."/>
            <person name="Dunbar C."/>
            <person name="Freedman E."/>
            <person name="Gearin G."/>
            <person name="Gellesch M."/>
            <person name="Goldberg J."/>
            <person name="Griggs A."/>
            <person name="Gujja S."/>
            <person name="Heiman D."/>
            <person name="Howarth C."/>
            <person name="Larson L."/>
            <person name="Lui A."/>
            <person name="MacDonald P.J.P."/>
            <person name="Mehta T."/>
            <person name="Montmayeur A."/>
            <person name="Murphy C."/>
            <person name="Neiman D."/>
            <person name="Pearson M."/>
            <person name="Priest M."/>
            <person name="Roberts A."/>
            <person name="Saif S."/>
            <person name="Shea T."/>
            <person name="Shenoy N."/>
            <person name="Sisk P."/>
            <person name="Stolte C."/>
            <person name="Sykes S."/>
            <person name="Yandava C."/>
            <person name="Wortman J."/>
            <person name="Nusbaum C."/>
            <person name="Birren B."/>
        </authorList>
    </citation>
    <scope>NUCLEOTIDE SEQUENCE</scope>
    <source>
        <strain evidence="8">R3-111a-1</strain>
    </source>
</reference>
<dbReference type="OrthoDB" id="5209144at2759"/>
<dbReference type="Proteomes" id="UP000006039">
    <property type="component" value="Unassembled WGS sequence"/>
</dbReference>
<dbReference type="GeneID" id="20354679"/>
<evidence type="ECO:0000256" key="6">
    <source>
        <dbReference type="SAM" id="MobiDB-lite"/>
    </source>
</evidence>
<dbReference type="Pfam" id="PF20684">
    <property type="entry name" value="Fung_rhodopsin"/>
    <property type="match status" value="1"/>
</dbReference>
<evidence type="ECO:0000256" key="2">
    <source>
        <dbReference type="ARBA" id="ARBA00022692"/>
    </source>
</evidence>
<protein>
    <recommendedName>
        <fullName evidence="7">Rhodopsin domain-containing protein</fullName>
    </recommendedName>
</protein>
<proteinExistence type="inferred from homology"/>
<keyword evidence="10" id="KW-1185">Reference proteome</keyword>
<dbReference type="EnsemblFungi" id="EJT68200">
    <property type="protein sequence ID" value="EJT68200"/>
    <property type="gene ID" value="GGTG_14221"/>
</dbReference>
<comment type="similarity">
    <text evidence="5">Belongs to the SAT4 family.</text>
</comment>
<reference evidence="8" key="2">
    <citation type="submission" date="2010-07" db="EMBL/GenBank/DDBJ databases">
        <authorList>
            <consortium name="The Broad Institute Genome Sequencing Platform"/>
            <consortium name="Broad Institute Genome Sequencing Center for Infectious Disease"/>
            <person name="Ma L.-J."/>
            <person name="Dead R."/>
            <person name="Young S."/>
            <person name="Zeng Q."/>
            <person name="Koehrsen M."/>
            <person name="Alvarado L."/>
            <person name="Berlin A."/>
            <person name="Chapman S.B."/>
            <person name="Chen Z."/>
            <person name="Freedman E."/>
            <person name="Gellesch M."/>
            <person name="Goldberg J."/>
            <person name="Griggs A."/>
            <person name="Gujja S."/>
            <person name="Heilman E.R."/>
            <person name="Heiman D."/>
            <person name="Hepburn T."/>
            <person name="Howarth C."/>
            <person name="Jen D."/>
            <person name="Larson L."/>
            <person name="Mehta T."/>
            <person name="Neiman D."/>
            <person name="Pearson M."/>
            <person name="Roberts A."/>
            <person name="Saif S."/>
            <person name="Shea T."/>
            <person name="Shenoy N."/>
            <person name="Sisk P."/>
            <person name="Stolte C."/>
            <person name="Sykes S."/>
            <person name="Walk T."/>
            <person name="White J."/>
            <person name="Yandava C."/>
            <person name="Haas B."/>
            <person name="Nusbaum C."/>
            <person name="Birren B."/>
        </authorList>
    </citation>
    <scope>NUCLEOTIDE SEQUENCE</scope>
    <source>
        <strain evidence="8">R3-111a-1</strain>
    </source>
</reference>